<dbReference type="InterPro" id="IPR050186">
    <property type="entry name" value="TPT_transporter"/>
</dbReference>
<gene>
    <name evidence="6" type="primary">SLC35D3</name>
</gene>
<accession>A0AAR2LLT7</accession>
<evidence type="ECO:0000256" key="4">
    <source>
        <dbReference type="ARBA" id="ARBA00023136"/>
    </source>
</evidence>
<feature type="transmembrane region" description="Helical" evidence="5">
    <location>
        <begin position="158"/>
        <end position="178"/>
    </location>
</feature>
<keyword evidence="7" id="KW-1185">Reference proteome</keyword>
<evidence type="ECO:0000256" key="5">
    <source>
        <dbReference type="SAM" id="Phobius"/>
    </source>
</evidence>
<name>A0AAR2LLT7_PYGNA</name>
<dbReference type="GeneTree" id="ENSGT00940000160083"/>
<dbReference type="Ensembl" id="ENSPNAT00000063742.1">
    <property type="protein sequence ID" value="ENSPNAP00000077505.1"/>
    <property type="gene ID" value="ENSPNAG00000036359.1"/>
</dbReference>
<feature type="transmembrane region" description="Helical" evidence="5">
    <location>
        <begin position="190"/>
        <end position="211"/>
    </location>
</feature>
<evidence type="ECO:0008006" key="8">
    <source>
        <dbReference type="Google" id="ProtNLM"/>
    </source>
</evidence>
<dbReference type="AlphaFoldDB" id="A0AAR2LLT7"/>
<feature type="transmembrane region" description="Helical" evidence="5">
    <location>
        <begin position="41"/>
        <end position="59"/>
    </location>
</feature>
<keyword evidence="3 5" id="KW-1133">Transmembrane helix</keyword>
<evidence type="ECO:0000313" key="7">
    <source>
        <dbReference type="Proteomes" id="UP001501920"/>
    </source>
</evidence>
<feature type="transmembrane region" description="Helical" evidence="5">
    <location>
        <begin position="80"/>
        <end position="99"/>
    </location>
</feature>
<sequence>MERVMEVCKGRLLGISVAIAHGVFSGSLNILLKFLITTYHFTYLTLIQCMTSATAALTLETLRRLGKVDIPPFSLHLAKVFASVCVLSTLQSTLTLWSLRGLSLPMYVVFKRCLPLVTLGIGVCVLRNGTPSVGVVVAVLITTGGAALAGAGDLTGDPFGYVTGILAVIIHASYLVIIQKTGADSEYGPLTAQYTIAIVASPVLLVCSFVSTDAIDMWTYEGWKNPFITGIFCSCIFIGCAMNFTTLHCTYINSAVTTSFVGVVKSIATITVGMLAFSDVEPTKLFVAGVVVNTIGSITYCVVKYFETKKKLNYQDMDTAAKDDEPPGEPYIDPPPKADGELESFANGSLSGAFSGSGLSPVRDSKGAEFIELERPAFLENEPTNQSLTDNYVGVWRSVRTLKFLKKDTLLDNMEVQSP</sequence>
<keyword evidence="2 5" id="KW-0812">Transmembrane</keyword>
<evidence type="ECO:0000313" key="6">
    <source>
        <dbReference type="Ensembl" id="ENSPNAP00000077505.1"/>
    </source>
</evidence>
<feature type="transmembrane region" description="Helical" evidence="5">
    <location>
        <begin position="105"/>
        <end position="126"/>
    </location>
</feature>
<reference evidence="6" key="2">
    <citation type="submission" date="2025-08" db="UniProtKB">
        <authorList>
            <consortium name="Ensembl"/>
        </authorList>
    </citation>
    <scope>IDENTIFICATION</scope>
</reference>
<dbReference type="GO" id="GO:0016020">
    <property type="term" value="C:membrane"/>
    <property type="evidence" value="ECO:0007669"/>
    <property type="project" value="UniProtKB-SubCell"/>
</dbReference>
<proteinExistence type="predicted"/>
<protein>
    <recommendedName>
        <fullName evidence="8">Sugar phosphate transporter domain-containing protein</fullName>
    </recommendedName>
</protein>
<dbReference type="PANTHER" id="PTHR11132">
    <property type="entry name" value="SOLUTE CARRIER FAMILY 35"/>
    <property type="match status" value="1"/>
</dbReference>
<comment type="subcellular location">
    <subcellularLocation>
        <location evidence="1">Membrane</location>
        <topology evidence="1">Multi-pass membrane protein</topology>
    </subcellularLocation>
</comment>
<feature type="transmembrane region" description="Helical" evidence="5">
    <location>
        <begin position="12"/>
        <end position="35"/>
    </location>
</feature>
<feature type="transmembrane region" description="Helical" evidence="5">
    <location>
        <begin position="133"/>
        <end position="152"/>
    </location>
</feature>
<feature type="transmembrane region" description="Helical" evidence="5">
    <location>
        <begin position="256"/>
        <end position="277"/>
    </location>
</feature>
<feature type="transmembrane region" description="Helical" evidence="5">
    <location>
        <begin position="223"/>
        <end position="244"/>
    </location>
</feature>
<reference evidence="6 7" key="1">
    <citation type="submission" date="2020-10" db="EMBL/GenBank/DDBJ databases">
        <title>Pygocentrus nattereri (red-bellied piranha) genome, fPygNat1, primary haplotype.</title>
        <authorList>
            <person name="Myers G."/>
            <person name="Meyer A."/>
            <person name="Karagic N."/>
            <person name="Pippel M."/>
            <person name="Winkler S."/>
            <person name="Tracey A."/>
            <person name="Wood J."/>
            <person name="Formenti G."/>
            <person name="Howe K."/>
            <person name="Fedrigo O."/>
            <person name="Jarvis E.D."/>
        </authorList>
    </citation>
    <scope>NUCLEOTIDE SEQUENCE [LARGE SCALE GENOMIC DNA]</scope>
</reference>
<reference evidence="6" key="3">
    <citation type="submission" date="2025-09" db="UniProtKB">
        <authorList>
            <consortium name="Ensembl"/>
        </authorList>
    </citation>
    <scope>IDENTIFICATION</scope>
</reference>
<keyword evidence="4 5" id="KW-0472">Membrane</keyword>
<feature type="transmembrane region" description="Helical" evidence="5">
    <location>
        <begin position="283"/>
        <end position="303"/>
    </location>
</feature>
<dbReference type="Proteomes" id="UP001501920">
    <property type="component" value="Chromosome 4"/>
</dbReference>
<evidence type="ECO:0000256" key="2">
    <source>
        <dbReference type="ARBA" id="ARBA00022692"/>
    </source>
</evidence>
<dbReference type="GeneID" id="108426277"/>
<organism evidence="6 7">
    <name type="scientific">Pygocentrus nattereri</name>
    <name type="common">Red-bellied piranha</name>
    <dbReference type="NCBI Taxonomy" id="42514"/>
    <lineage>
        <taxon>Eukaryota</taxon>
        <taxon>Metazoa</taxon>
        <taxon>Chordata</taxon>
        <taxon>Craniata</taxon>
        <taxon>Vertebrata</taxon>
        <taxon>Euteleostomi</taxon>
        <taxon>Actinopterygii</taxon>
        <taxon>Neopterygii</taxon>
        <taxon>Teleostei</taxon>
        <taxon>Ostariophysi</taxon>
        <taxon>Characiformes</taxon>
        <taxon>Characoidei</taxon>
        <taxon>Pygocentrus</taxon>
    </lineage>
</organism>
<evidence type="ECO:0000256" key="1">
    <source>
        <dbReference type="ARBA" id="ARBA00004141"/>
    </source>
</evidence>
<evidence type="ECO:0000256" key="3">
    <source>
        <dbReference type="ARBA" id="ARBA00022989"/>
    </source>
</evidence>